<dbReference type="Gene3D" id="3.40.50.1820">
    <property type="entry name" value="alpha/beta hydrolase"/>
    <property type="match status" value="1"/>
</dbReference>
<protein>
    <submittedName>
        <fullName evidence="1">Alpha/beta hydrolase</fullName>
    </submittedName>
</protein>
<proteinExistence type="predicted"/>
<keyword evidence="1" id="KW-0378">Hydrolase</keyword>
<dbReference type="InterPro" id="IPR029058">
    <property type="entry name" value="AB_hydrolase_fold"/>
</dbReference>
<reference evidence="2" key="1">
    <citation type="journal article" date="2019" name="Int. J. Syst. Evol. Microbiol.">
        <title>The Global Catalogue of Microorganisms (GCM) 10K type strain sequencing project: providing services to taxonomists for standard genome sequencing and annotation.</title>
        <authorList>
            <consortium name="The Broad Institute Genomics Platform"/>
            <consortium name="The Broad Institute Genome Sequencing Center for Infectious Disease"/>
            <person name="Wu L."/>
            <person name="Ma J."/>
        </authorList>
    </citation>
    <scope>NUCLEOTIDE SEQUENCE [LARGE SCALE GENOMIC DNA]</scope>
    <source>
        <strain evidence="2">JCM 3369</strain>
    </source>
</reference>
<dbReference type="EMBL" id="JBHSXS010000002">
    <property type="protein sequence ID" value="MFC6879299.1"/>
    <property type="molecule type" value="Genomic_DNA"/>
</dbReference>
<evidence type="ECO:0000313" key="1">
    <source>
        <dbReference type="EMBL" id="MFC6879299.1"/>
    </source>
</evidence>
<comment type="caution">
    <text evidence="1">The sequence shown here is derived from an EMBL/GenBank/DDBJ whole genome shotgun (WGS) entry which is preliminary data.</text>
</comment>
<name>A0ABW2CCR1_9ACTN</name>
<dbReference type="SUPFAM" id="SSF53474">
    <property type="entry name" value="alpha/beta-Hydrolases"/>
    <property type="match status" value="1"/>
</dbReference>
<organism evidence="1 2">
    <name type="scientific">Actinomadura yumaensis</name>
    <dbReference type="NCBI Taxonomy" id="111807"/>
    <lineage>
        <taxon>Bacteria</taxon>
        <taxon>Bacillati</taxon>
        <taxon>Actinomycetota</taxon>
        <taxon>Actinomycetes</taxon>
        <taxon>Streptosporangiales</taxon>
        <taxon>Thermomonosporaceae</taxon>
        <taxon>Actinomadura</taxon>
    </lineage>
</organism>
<evidence type="ECO:0000313" key="2">
    <source>
        <dbReference type="Proteomes" id="UP001596380"/>
    </source>
</evidence>
<gene>
    <name evidence="1" type="ORF">ACFQKB_05920</name>
</gene>
<accession>A0ABW2CCR1</accession>
<keyword evidence="2" id="KW-1185">Reference proteome</keyword>
<dbReference type="Proteomes" id="UP001596380">
    <property type="component" value="Unassembled WGS sequence"/>
</dbReference>
<dbReference type="RefSeq" id="WP_175250180.1">
    <property type="nucleotide sequence ID" value="NZ_JBHSXE010000001.1"/>
</dbReference>
<sequence>MRVTRLIASGLTTGAAITALLIPSLARPADARPPTARPLPASSAPAAVTRISTTVDIRCAAIVLHQSADWHFPAGTPKGLVWLQHGFSRANEHVRDLAGKYAEAGYLVFAPTLPSANIFGCTLQNLGDNTGFLDNVADLFGKAGGTGDRLGSSFADARNRAGRPGLALPQNKVFVGHSAGGEAALYVAQRVRSAYPAAWAGTRGLVLLDPVRSFIGTNTTSSLNHLDNTSLPIHTISSPGYLCNNGGSGTQAVQAQLHRPFVGVRLTSGAHTDAEGASTDRTGTLACGTPQAKNVAALQTLAVGWARDAFTGGTTPDLYPGGAYYQGLLSSGTAQTLTGAQ</sequence>
<dbReference type="GO" id="GO:0016787">
    <property type="term" value="F:hydrolase activity"/>
    <property type="evidence" value="ECO:0007669"/>
    <property type="project" value="UniProtKB-KW"/>
</dbReference>